<dbReference type="RefSeq" id="WP_230496184.1">
    <property type="nucleotide sequence ID" value="NZ_CAKJTG010000008.1"/>
</dbReference>
<feature type="region of interest" description="Disordered" evidence="1">
    <location>
        <begin position="389"/>
        <end position="437"/>
    </location>
</feature>
<comment type="caution">
    <text evidence="2">The sequence shown here is derived from an EMBL/GenBank/DDBJ whole genome shotgun (WGS) entry which is preliminary data.</text>
</comment>
<proteinExistence type="predicted"/>
<evidence type="ECO:0000256" key="1">
    <source>
        <dbReference type="SAM" id="MobiDB-lite"/>
    </source>
</evidence>
<protein>
    <recommendedName>
        <fullName evidence="4">G5 domain-containing protein</fullName>
    </recommendedName>
</protein>
<evidence type="ECO:0000313" key="2">
    <source>
        <dbReference type="EMBL" id="CAG9607925.1"/>
    </source>
</evidence>
<evidence type="ECO:0000313" key="3">
    <source>
        <dbReference type="Proteomes" id="UP000789845"/>
    </source>
</evidence>
<dbReference type="Proteomes" id="UP000789845">
    <property type="component" value="Unassembled WGS sequence"/>
</dbReference>
<dbReference type="EMBL" id="CAKJTG010000008">
    <property type="protein sequence ID" value="CAG9607925.1"/>
    <property type="molecule type" value="Genomic_DNA"/>
</dbReference>
<name>A0A9C7G9G1_9BACI</name>
<keyword evidence="3" id="KW-1185">Reference proteome</keyword>
<sequence>MKITFGFRINLVILISTFLIFSFSHYGVLAFESIVTKSSQFSENTWIGPENVSGLEKVEALQLLTTRVSEWQANNIIQLSYLEESVPFPIENIHFMIDESLQHAKSGSKNELLINIEAESLNTALENLTTSSLNDELDVEKLKLDIFSIANSFETGTIEINLGDYLLSPVKQPQIIHTITIPTQEMNLQNFGATIFLEPKSTFSLLGFLEKQGFIELDSYSLGLLSSGIYQAILPTNFQVLERHIGMKLPEGISAGYEAKIDSSLQMDLAFYNPNEDEYTIEIYSDESTLTLDVLGIPFLYQYKIVENGLQEFAPKTIKQYSPLLEPGNSTIKREGQKGLYIELSRLVKDYNDVIIEQHPISKDYYPPVHQVQVFGLALADSGNQGSGSSGLIINEHTNYETGSNNSESTNSPNDDTVTDSDAETEPLWGKPDEIDK</sequence>
<dbReference type="AlphaFoldDB" id="A0A9C7G9G1"/>
<feature type="compositionally biased region" description="Low complexity" evidence="1">
    <location>
        <begin position="400"/>
        <end position="416"/>
    </location>
</feature>
<evidence type="ECO:0008006" key="4">
    <source>
        <dbReference type="Google" id="ProtNLM"/>
    </source>
</evidence>
<accession>A0A9C7G9G1</accession>
<gene>
    <name evidence="2" type="ORF">NEOCIP111885_01617</name>
</gene>
<organism evidence="2 3">
    <name type="scientific">Pseudoneobacillus rhizosphaerae</name>
    <dbReference type="NCBI Taxonomy" id="2880968"/>
    <lineage>
        <taxon>Bacteria</taxon>
        <taxon>Bacillati</taxon>
        <taxon>Bacillota</taxon>
        <taxon>Bacilli</taxon>
        <taxon>Bacillales</taxon>
        <taxon>Bacillaceae</taxon>
        <taxon>Pseudoneobacillus</taxon>
    </lineage>
</organism>
<reference evidence="2" key="1">
    <citation type="submission" date="2021-10" db="EMBL/GenBank/DDBJ databases">
        <authorList>
            <person name="Criscuolo A."/>
        </authorList>
    </citation>
    <scope>NUCLEOTIDE SEQUENCE</scope>
    <source>
        <strain evidence="2">CIP111885</strain>
    </source>
</reference>